<sequence length="91" mass="10431">MVQHHILTEIELMRMMYKIRRIPDMGWAPFSPFYILVAPGRGPVSLNIVEDRSRASLLVDALRKVRLIRPSKDRLSQGYINPPTLNPNCCG</sequence>
<name>A0A4D6MGZ9_VIGUN</name>
<dbReference type="AlphaFoldDB" id="A0A4D6MGZ9"/>
<dbReference type="EMBL" id="CP039351">
    <property type="protein sequence ID" value="QCE00686.1"/>
    <property type="molecule type" value="Genomic_DNA"/>
</dbReference>
<keyword evidence="2" id="KW-1185">Reference proteome</keyword>
<organism evidence="1 2">
    <name type="scientific">Vigna unguiculata</name>
    <name type="common">Cowpea</name>
    <dbReference type="NCBI Taxonomy" id="3917"/>
    <lineage>
        <taxon>Eukaryota</taxon>
        <taxon>Viridiplantae</taxon>
        <taxon>Streptophyta</taxon>
        <taxon>Embryophyta</taxon>
        <taxon>Tracheophyta</taxon>
        <taxon>Spermatophyta</taxon>
        <taxon>Magnoliopsida</taxon>
        <taxon>eudicotyledons</taxon>
        <taxon>Gunneridae</taxon>
        <taxon>Pentapetalae</taxon>
        <taxon>rosids</taxon>
        <taxon>fabids</taxon>
        <taxon>Fabales</taxon>
        <taxon>Fabaceae</taxon>
        <taxon>Papilionoideae</taxon>
        <taxon>50 kb inversion clade</taxon>
        <taxon>NPAAA clade</taxon>
        <taxon>indigoferoid/millettioid clade</taxon>
        <taxon>Phaseoleae</taxon>
        <taxon>Vigna</taxon>
    </lineage>
</organism>
<accession>A0A4D6MGZ9</accession>
<reference evidence="1 2" key="1">
    <citation type="submission" date="2019-04" db="EMBL/GenBank/DDBJ databases">
        <title>An improved genome assembly and genetic linkage map for asparagus bean, Vigna unguiculata ssp. sesquipedialis.</title>
        <authorList>
            <person name="Xia Q."/>
            <person name="Zhang R."/>
            <person name="Dong Y."/>
        </authorList>
    </citation>
    <scope>NUCLEOTIDE SEQUENCE [LARGE SCALE GENOMIC DNA]</scope>
    <source>
        <tissue evidence="1">Leaf</tissue>
    </source>
</reference>
<dbReference type="Proteomes" id="UP000501690">
    <property type="component" value="Linkage Group LG7"/>
</dbReference>
<evidence type="ECO:0000313" key="1">
    <source>
        <dbReference type="EMBL" id="QCE00686.1"/>
    </source>
</evidence>
<protein>
    <submittedName>
        <fullName evidence="1">Uncharacterized protein</fullName>
    </submittedName>
</protein>
<proteinExistence type="predicted"/>
<evidence type="ECO:0000313" key="2">
    <source>
        <dbReference type="Proteomes" id="UP000501690"/>
    </source>
</evidence>
<gene>
    <name evidence="1" type="ORF">DEO72_LG7g1976</name>
</gene>